<dbReference type="RefSeq" id="WP_149081309.1">
    <property type="nucleotide sequence ID" value="NZ_VTAW01000010.1"/>
</dbReference>
<dbReference type="Proteomes" id="UP000324104">
    <property type="component" value="Unassembled WGS sequence"/>
</dbReference>
<reference evidence="2 3" key="1">
    <citation type="submission" date="2019-08" db="EMBL/GenBank/DDBJ databases">
        <title>Archaea genome.</title>
        <authorList>
            <person name="Kajale S."/>
            <person name="Shouche Y."/>
            <person name="Deshpande N."/>
            <person name="Sharma A."/>
        </authorList>
    </citation>
    <scope>NUCLEOTIDE SEQUENCE [LARGE SCALE GENOMIC DNA]</scope>
    <source>
        <strain evidence="2 3">ESP3B_9</strain>
    </source>
</reference>
<feature type="transmembrane region" description="Helical" evidence="1">
    <location>
        <begin position="30"/>
        <end position="50"/>
    </location>
</feature>
<accession>A0A5D5AQX4</accession>
<proteinExistence type="predicted"/>
<sequence length="100" mass="10682">MSPSSALAIVLYHGYEATEGVTGFPNTGSWLIFGVVLVPIYVMVTAWFVGTPRDTKTGLLGVTYLVGLTTTMWVSMLVMTLVIGLVFFGRLPEPIGSPGL</sequence>
<evidence type="ECO:0000313" key="3">
    <source>
        <dbReference type="Proteomes" id="UP000324104"/>
    </source>
</evidence>
<keyword evidence="1" id="KW-0472">Membrane</keyword>
<evidence type="ECO:0000256" key="1">
    <source>
        <dbReference type="SAM" id="Phobius"/>
    </source>
</evidence>
<dbReference type="EMBL" id="VTAW01000010">
    <property type="protein sequence ID" value="TYT62222.1"/>
    <property type="molecule type" value="Genomic_DNA"/>
</dbReference>
<gene>
    <name evidence="2" type="ORF">FYC77_09735</name>
</gene>
<protein>
    <recommendedName>
        <fullName evidence="4">Yip1 domain-containing protein</fullName>
    </recommendedName>
</protein>
<dbReference type="AlphaFoldDB" id="A0A5D5AQX4"/>
<comment type="caution">
    <text evidence="2">The sequence shown here is derived from an EMBL/GenBank/DDBJ whole genome shotgun (WGS) entry which is preliminary data.</text>
</comment>
<keyword evidence="1" id="KW-1133">Transmembrane helix</keyword>
<keyword evidence="3" id="KW-1185">Reference proteome</keyword>
<organism evidence="2 3">
    <name type="scientific">Natrialba swarupiae</name>
    <dbReference type="NCBI Taxonomy" id="2448032"/>
    <lineage>
        <taxon>Archaea</taxon>
        <taxon>Methanobacteriati</taxon>
        <taxon>Methanobacteriota</taxon>
        <taxon>Stenosarchaea group</taxon>
        <taxon>Halobacteria</taxon>
        <taxon>Halobacteriales</taxon>
        <taxon>Natrialbaceae</taxon>
        <taxon>Natrialba</taxon>
    </lineage>
</organism>
<keyword evidence="1" id="KW-0812">Transmembrane</keyword>
<name>A0A5D5AQX4_9EURY</name>
<feature type="transmembrane region" description="Helical" evidence="1">
    <location>
        <begin position="62"/>
        <end position="88"/>
    </location>
</feature>
<evidence type="ECO:0000313" key="2">
    <source>
        <dbReference type="EMBL" id="TYT62222.1"/>
    </source>
</evidence>
<evidence type="ECO:0008006" key="4">
    <source>
        <dbReference type="Google" id="ProtNLM"/>
    </source>
</evidence>